<sequence length="696" mass="83096">MDKPYGIFEYDINIFCSYISFLTNTSLPSIKRKDQITYLDNYLKPFKNEKTKLFFIYENEYIDQHYLDDYSSYHVRCFKTYKKTCARIHLFCTNKHKELKKKILNKELNDFLNKKESIIKNDNYLGFIVIRPIPENFFAKVCLKPYYENDDSNFILTKDYKVSLFGYTFHIKSIAFQEQDKIISACATTSLWSFFHAHPMMNLRDLPSSNKITRSSYGNEVWESREFPNKGLSPEMISKSLKMFNLSPEKFEFKKAKEKKKKSLWTFLKTEKNDDTERVSLFKEYIYAYCSSRIPLILGVTIYDRETKEKKGMHAVTVLGYHLNRENQLNSNKYSDRVEKIYVHDDRYGPYLKIDLMNNKFEVKILENNKTSSLVNAKDEIYETDIIILGVYHKIRVPYIKVFELCETLVDVLKTYVEYLARENQNFKEILIILKNIEWDVKIKENRYLKEELLESNIKDREKYLTKSFPKYIWSATAKYKDKNIFELIFDATDIQLGNIFLDYIKFDDSLSFIIEILLKNYSKQKENDNEKLYSENIKGIFDYFTPEKCYKENLADLYGYLNIPRNIKENEISHDNIVNQCEMIFDEKKEYILEKDYESNNFKYLWVIDRNGFLRIGKEKTDSEKGHPTLTGGKPARIGGELEFDIEDNTWVVNPFSGRYSDGYEDDEKKKYLNNAIVYKFNLFFNNDKFKEKEF</sequence>
<reference evidence="2" key="2">
    <citation type="submission" date="2019-09" db="EMBL/GenBank/DDBJ databases">
        <title>Complete genome sequencing of four Arcobacter species reveals a diverse suite of mobile elements.</title>
        <authorList>
            <person name="On S.L.W."/>
            <person name="Miller W.G."/>
            <person name="Biggs P."/>
            <person name="Cornelius A."/>
            <person name="Vandamme P."/>
        </authorList>
    </citation>
    <scope>NUCLEOTIDE SEQUENCE [LARGE SCALE GENOMIC DNA]</scope>
    <source>
        <strain evidence="2">LMG 26638</strain>
    </source>
</reference>
<reference evidence="1 2" key="3">
    <citation type="submission" date="2019-09" db="EMBL/GenBank/DDBJ databases">
        <title>Taxonomic note: a critical rebuttal of the proposed division of the genus Arcobacter into six genera, emended descriptions of Arcobacter anaerophilus and the genus Arcobacter, and an assessment of genus-level boundaries for Epsilonproteobacteria using in silico genomic comparator tools.</title>
        <authorList>
            <person name="On S.L.W."/>
            <person name="Miller W.G."/>
            <person name="Biggs P."/>
            <person name="Cornelius A."/>
            <person name="Vandamme P."/>
        </authorList>
    </citation>
    <scope>NUCLEOTIDE SEQUENCE [LARGE SCALE GENOMIC DNA]</scope>
    <source>
        <strain evidence="1 2">LMG 26638</strain>
    </source>
</reference>
<proteinExistence type="predicted"/>
<dbReference type="AlphaFoldDB" id="A0A5C2H8R7"/>
<protein>
    <submittedName>
        <fullName evidence="1">Uncharacterized protein</fullName>
    </submittedName>
</protein>
<gene>
    <name evidence="1" type="ORF">APAC_2301</name>
</gene>
<accession>A0A5C2H8R7</accession>
<evidence type="ECO:0000313" key="1">
    <source>
        <dbReference type="EMBL" id="QEP35361.1"/>
    </source>
</evidence>
<reference evidence="1 2" key="1">
    <citation type="submission" date="2019-09" db="EMBL/GenBank/DDBJ databases">
        <title>Complete genome sequencing of four Arcobacter species reveals a diverse suite of mobile elements.</title>
        <authorList>
            <person name="Miller W.G."/>
            <person name="Yee E."/>
            <person name="Bono J.L."/>
        </authorList>
    </citation>
    <scope>NUCLEOTIDE SEQUENCE [LARGE SCALE GENOMIC DNA]</scope>
    <source>
        <strain evidence="1 2">LMG 26638</strain>
    </source>
</reference>
<organism evidence="1 2">
    <name type="scientific">Malaciobacter pacificus</name>
    <dbReference type="NCBI Taxonomy" id="1080223"/>
    <lineage>
        <taxon>Bacteria</taxon>
        <taxon>Pseudomonadati</taxon>
        <taxon>Campylobacterota</taxon>
        <taxon>Epsilonproteobacteria</taxon>
        <taxon>Campylobacterales</taxon>
        <taxon>Arcobacteraceae</taxon>
        <taxon>Malaciobacter</taxon>
    </lineage>
</organism>
<dbReference type="KEGG" id="apai:APAC_2301"/>
<name>A0A5C2H8R7_9BACT</name>
<keyword evidence="2" id="KW-1185">Reference proteome</keyword>
<dbReference type="Proteomes" id="UP000322726">
    <property type="component" value="Chromosome"/>
</dbReference>
<evidence type="ECO:0000313" key="2">
    <source>
        <dbReference type="Proteomes" id="UP000322726"/>
    </source>
</evidence>
<dbReference type="EMBL" id="CP035928">
    <property type="protein sequence ID" value="QEP35361.1"/>
    <property type="molecule type" value="Genomic_DNA"/>
</dbReference>